<evidence type="ECO:0000256" key="1">
    <source>
        <dbReference type="SAM" id="MobiDB-lite"/>
    </source>
</evidence>
<protein>
    <submittedName>
        <fullName evidence="2">Uncharacterized protein</fullName>
    </submittedName>
</protein>
<name>X8BM48_MYCXE</name>
<sequence length="107" mass="11793">MPRCTCSTRGPWLERFVRLLDSAHRVLHLDDRYYGDVGQGGRRRGAERAANAAERKWNRRREPAGNATGHQDSRVYTNGAPPWPSRPGEGVSGSSCSATCWCSACSS</sequence>
<proteinExistence type="predicted"/>
<accession>X8BM48</accession>
<evidence type="ECO:0000313" key="2">
    <source>
        <dbReference type="EMBL" id="EUA44140.1"/>
    </source>
</evidence>
<gene>
    <name evidence="2" type="ORF">I553_0078</name>
</gene>
<dbReference type="PATRIC" id="fig|1299334.3.peg.3816"/>
<feature type="region of interest" description="Disordered" evidence="1">
    <location>
        <begin position="38"/>
        <end position="97"/>
    </location>
</feature>
<dbReference type="EMBL" id="JAOB01000037">
    <property type="protein sequence ID" value="EUA44140.1"/>
    <property type="molecule type" value="Genomic_DNA"/>
</dbReference>
<comment type="caution">
    <text evidence="2">The sequence shown here is derived from an EMBL/GenBank/DDBJ whole genome shotgun (WGS) entry which is preliminary data.</text>
</comment>
<reference evidence="2" key="1">
    <citation type="submission" date="2014-01" db="EMBL/GenBank/DDBJ databases">
        <authorList>
            <person name="Brown-Elliot B."/>
            <person name="Wallace R."/>
            <person name="Lenaerts A."/>
            <person name="Ordway D."/>
            <person name="DeGroote M.A."/>
            <person name="Parker T."/>
            <person name="Sizemore C."/>
            <person name="Tallon L.J."/>
            <person name="Sadzewicz L.K."/>
            <person name="Sengamalay N."/>
            <person name="Fraser C.M."/>
            <person name="Hine E."/>
            <person name="Shefchek K.A."/>
            <person name="Das S.P."/>
            <person name="Tettelin H."/>
        </authorList>
    </citation>
    <scope>NUCLEOTIDE SEQUENCE [LARGE SCALE GENOMIC DNA]</scope>
    <source>
        <strain evidence="2">4042</strain>
    </source>
</reference>
<feature type="compositionally biased region" description="Basic and acidic residues" evidence="1">
    <location>
        <begin position="53"/>
        <end position="63"/>
    </location>
</feature>
<organism evidence="2">
    <name type="scientific">Mycobacterium xenopi 4042</name>
    <dbReference type="NCBI Taxonomy" id="1299334"/>
    <lineage>
        <taxon>Bacteria</taxon>
        <taxon>Bacillati</taxon>
        <taxon>Actinomycetota</taxon>
        <taxon>Actinomycetes</taxon>
        <taxon>Mycobacteriales</taxon>
        <taxon>Mycobacteriaceae</taxon>
        <taxon>Mycobacterium</taxon>
    </lineage>
</organism>
<dbReference type="AlphaFoldDB" id="X8BM48"/>